<evidence type="ECO:0000313" key="2">
    <source>
        <dbReference type="EMBL" id="GAA0648686.1"/>
    </source>
</evidence>
<sequence length="101" mass="10111">MAWTSSGTVAYSHLVMGPTLAARTGAEATASGSAPGSLRPDVPAASGQALGQPPAGRSGRIRPGTRAASGQTLRPPPTSPVATSDQPADQFRPRAGPRPAR</sequence>
<keyword evidence="3" id="KW-1185">Reference proteome</keyword>
<protein>
    <submittedName>
        <fullName evidence="2">Uncharacterized protein</fullName>
    </submittedName>
</protein>
<evidence type="ECO:0000313" key="3">
    <source>
        <dbReference type="Proteomes" id="UP001500724"/>
    </source>
</evidence>
<accession>A0ABP3SS13</accession>
<evidence type="ECO:0000256" key="1">
    <source>
        <dbReference type="SAM" id="MobiDB-lite"/>
    </source>
</evidence>
<comment type="caution">
    <text evidence="2">The sequence shown here is derived from an EMBL/GenBank/DDBJ whole genome shotgun (WGS) entry which is preliminary data.</text>
</comment>
<dbReference type="EMBL" id="BAAAGU010000026">
    <property type="protein sequence ID" value="GAA0648686.1"/>
    <property type="molecule type" value="Genomic_DNA"/>
</dbReference>
<reference evidence="3" key="1">
    <citation type="journal article" date="2019" name="Int. J. Syst. Evol. Microbiol.">
        <title>The Global Catalogue of Microorganisms (GCM) 10K type strain sequencing project: providing services to taxonomists for standard genome sequencing and annotation.</title>
        <authorList>
            <consortium name="The Broad Institute Genomics Platform"/>
            <consortium name="The Broad Institute Genome Sequencing Center for Infectious Disease"/>
            <person name="Wu L."/>
            <person name="Ma J."/>
        </authorList>
    </citation>
    <scope>NUCLEOTIDE SEQUENCE [LARGE SCALE GENOMIC DNA]</scope>
    <source>
        <strain evidence="3">JCM 10367</strain>
    </source>
</reference>
<gene>
    <name evidence="2" type="ORF">GCM10009535_28160</name>
</gene>
<organism evidence="2 3">
    <name type="scientific">Streptomyces thermocarboxydovorans</name>
    <dbReference type="NCBI Taxonomy" id="59298"/>
    <lineage>
        <taxon>Bacteria</taxon>
        <taxon>Bacillati</taxon>
        <taxon>Actinomycetota</taxon>
        <taxon>Actinomycetes</taxon>
        <taxon>Kitasatosporales</taxon>
        <taxon>Streptomycetaceae</taxon>
        <taxon>Streptomyces</taxon>
    </lineage>
</organism>
<dbReference type="Proteomes" id="UP001500724">
    <property type="component" value="Unassembled WGS sequence"/>
</dbReference>
<proteinExistence type="predicted"/>
<feature type="region of interest" description="Disordered" evidence="1">
    <location>
        <begin position="24"/>
        <end position="101"/>
    </location>
</feature>
<name>A0ABP3SS13_9ACTN</name>